<evidence type="ECO:0000256" key="1">
    <source>
        <dbReference type="SAM" id="MobiDB-lite"/>
    </source>
</evidence>
<organism evidence="2 3">
    <name type="scientific">Stylosanthes scabra</name>
    <dbReference type="NCBI Taxonomy" id="79078"/>
    <lineage>
        <taxon>Eukaryota</taxon>
        <taxon>Viridiplantae</taxon>
        <taxon>Streptophyta</taxon>
        <taxon>Embryophyta</taxon>
        <taxon>Tracheophyta</taxon>
        <taxon>Spermatophyta</taxon>
        <taxon>Magnoliopsida</taxon>
        <taxon>eudicotyledons</taxon>
        <taxon>Gunneridae</taxon>
        <taxon>Pentapetalae</taxon>
        <taxon>rosids</taxon>
        <taxon>fabids</taxon>
        <taxon>Fabales</taxon>
        <taxon>Fabaceae</taxon>
        <taxon>Papilionoideae</taxon>
        <taxon>50 kb inversion clade</taxon>
        <taxon>dalbergioids sensu lato</taxon>
        <taxon>Dalbergieae</taxon>
        <taxon>Pterocarpus clade</taxon>
        <taxon>Stylosanthes</taxon>
    </lineage>
</organism>
<proteinExistence type="predicted"/>
<sequence length="122" mass="13732">MNTTNPNYEWLSRKPRSHPLSRGRVGGINPVPSHNGAAAPCLERPHALNADFVLKQRVARPRHLGRAAAWSTQTFIWTIIHCCEALDVRFPMALEPSRLDLCSSSYDQISDRRSRLPALGEF</sequence>
<accession>A0ABU6RD48</accession>
<feature type="region of interest" description="Disordered" evidence="1">
    <location>
        <begin position="1"/>
        <end position="29"/>
    </location>
</feature>
<reference evidence="2 3" key="1">
    <citation type="journal article" date="2023" name="Plants (Basel)">
        <title>Bridging the Gap: Combining Genomics and Transcriptomics Approaches to Understand Stylosanthes scabra, an Orphan Legume from the Brazilian Caatinga.</title>
        <authorList>
            <person name="Ferreira-Neto J.R.C."/>
            <person name="da Silva M.D."/>
            <person name="Binneck E."/>
            <person name="de Melo N.F."/>
            <person name="da Silva R.H."/>
            <person name="de Melo A.L.T.M."/>
            <person name="Pandolfi V."/>
            <person name="Bustamante F.O."/>
            <person name="Brasileiro-Vidal A.C."/>
            <person name="Benko-Iseppon A.M."/>
        </authorList>
    </citation>
    <scope>NUCLEOTIDE SEQUENCE [LARGE SCALE GENOMIC DNA]</scope>
    <source>
        <tissue evidence="2">Leaves</tissue>
    </source>
</reference>
<keyword evidence="3" id="KW-1185">Reference proteome</keyword>
<protein>
    <submittedName>
        <fullName evidence="2">Uncharacterized protein</fullName>
    </submittedName>
</protein>
<evidence type="ECO:0000313" key="3">
    <source>
        <dbReference type="Proteomes" id="UP001341840"/>
    </source>
</evidence>
<dbReference type="EMBL" id="JASCZI010030363">
    <property type="protein sequence ID" value="MED6121845.1"/>
    <property type="molecule type" value="Genomic_DNA"/>
</dbReference>
<comment type="caution">
    <text evidence="2">The sequence shown here is derived from an EMBL/GenBank/DDBJ whole genome shotgun (WGS) entry which is preliminary data.</text>
</comment>
<dbReference type="Proteomes" id="UP001341840">
    <property type="component" value="Unassembled WGS sequence"/>
</dbReference>
<evidence type="ECO:0000313" key="2">
    <source>
        <dbReference type="EMBL" id="MED6121845.1"/>
    </source>
</evidence>
<gene>
    <name evidence="2" type="ORF">PIB30_033860</name>
</gene>
<name>A0ABU6RD48_9FABA</name>